<evidence type="ECO:0000313" key="11">
    <source>
        <dbReference type="EMBL" id="WGK68583.1"/>
    </source>
</evidence>
<dbReference type="InterPro" id="IPR002898">
    <property type="entry name" value="MotA_ExbB_proton_chnl"/>
</dbReference>
<evidence type="ECO:0000256" key="7">
    <source>
        <dbReference type="ARBA" id="ARBA00023136"/>
    </source>
</evidence>
<sequence>MLGPLWILNFIASSAPSAGLLGTVIGLIRTFQEMAAMKGNLNAQNLSGGIWEAMLTTAMGLTVAIPAHFFFSYFQSIADKRLFLMSLATPPEPVAGEIEAERPHSVEVANYG</sequence>
<keyword evidence="3" id="KW-1003">Cell membrane</keyword>
<reference evidence="11 12" key="1">
    <citation type="submission" date="2023-04" db="EMBL/GenBank/DDBJ databases">
        <title>Spirochaete genome identified in red abalone sample constitutes a novel genus.</title>
        <authorList>
            <person name="Sharma S.P."/>
            <person name="Purcell C.M."/>
            <person name="Hyde J.R."/>
            <person name="Severin A.J."/>
        </authorList>
    </citation>
    <scope>NUCLEOTIDE SEQUENCE [LARGE SCALE GENOMIC DNA]</scope>
    <source>
        <strain evidence="11 12">SP-2023</strain>
    </source>
</reference>
<evidence type="ECO:0000256" key="2">
    <source>
        <dbReference type="ARBA" id="ARBA00022448"/>
    </source>
</evidence>
<keyword evidence="7 9" id="KW-0472">Membrane</keyword>
<comment type="subcellular location">
    <subcellularLocation>
        <location evidence="1">Cell membrane</location>
        <topology evidence="1">Multi-pass membrane protein</topology>
    </subcellularLocation>
    <subcellularLocation>
        <location evidence="8">Membrane</location>
        <topology evidence="8">Multi-pass membrane protein</topology>
    </subcellularLocation>
</comment>
<evidence type="ECO:0000256" key="6">
    <source>
        <dbReference type="ARBA" id="ARBA00022989"/>
    </source>
</evidence>
<evidence type="ECO:0000256" key="3">
    <source>
        <dbReference type="ARBA" id="ARBA00022475"/>
    </source>
</evidence>
<dbReference type="PANTHER" id="PTHR30625:SF15">
    <property type="entry name" value="BIOPOLYMER TRANSPORT PROTEIN EXBB"/>
    <property type="match status" value="1"/>
</dbReference>
<gene>
    <name evidence="11" type="ORF">P0082_08840</name>
</gene>
<dbReference type="RefSeq" id="WP_326926769.1">
    <property type="nucleotide sequence ID" value="NZ_CP123443.1"/>
</dbReference>
<evidence type="ECO:0000256" key="8">
    <source>
        <dbReference type="RuleBase" id="RU004057"/>
    </source>
</evidence>
<evidence type="ECO:0000256" key="4">
    <source>
        <dbReference type="ARBA" id="ARBA00022692"/>
    </source>
</evidence>
<name>A0ABY8MFA4_9SPIO</name>
<keyword evidence="5 8" id="KW-0653">Protein transport</keyword>
<feature type="transmembrane region" description="Helical" evidence="9">
    <location>
        <begin position="6"/>
        <end position="28"/>
    </location>
</feature>
<comment type="similarity">
    <text evidence="8">Belongs to the exbB/tolQ family.</text>
</comment>
<protein>
    <submittedName>
        <fullName evidence="11">MotA/TolQ/ExbB proton channel family protein</fullName>
    </submittedName>
</protein>
<dbReference type="EMBL" id="CP123443">
    <property type="protein sequence ID" value="WGK68583.1"/>
    <property type="molecule type" value="Genomic_DNA"/>
</dbReference>
<dbReference type="InterPro" id="IPR050790">
    <property type="entry name" value="ExbB/TolQ_transport"/>
</dbReference>
<dbReference type="Pfam" id="PF01618">
    <property type="entry name" value="MotA_ExbB"/>
    <property type="match status" value="1"/>
</dbReference>
<feature type="transmembrane region" description="Helical" evidence="9">
    <location>
        <begin position="49"/>
        <end position="71"/>
    </location>
</feature>
<proteinExistence type="inferred from homology"/>
<evidence type="ECO:0000259" key="10">
    <source>
        <dbReference type="Pfam" id="PF01618"/>
    </source>
</evidence>
<evidence type="ECO:0000313" key="12">
    <source>
        <dbReference type="Proteomes" id="UP001228690"/>
    </source>
</evidence>
<keyword evidence="2 8" id="KW-0813">Transport</keyword>
<keyword evidence="12" id="KW-1185">Reference proteome</keyword>
<evidence type="ECO:0000256" key="1">
    <source>
        <dbReference type="ARBA" id="ARBA00004651"/>
    </source>
</evidence>
<dbReference type="PANTHER" id="PTHR30625">
    <property type="entry name" value="PROTEIN TOLQ"/>
    <property type="match status" value="1"/>
</dbReference>
<evidence type="ECO:0000256" key="9">
    <source>
        <dbReference type="SAM" id="Phobius"/>
    </source>
</evidence>
<organism evidence="11 12">
    <name type="scientific">Candidatus Haliotispira prima</name>
    <dbReference type="NCBI Taxonomy" id="3034016"/>
    <lineage>
        <taxon>Bacteria</taxon>
        <taxon>Pseudomonadati</taxon>
        <taxon>Spirochaetota</taxon>
        <taxon>Spirochaetia</taxon>
        <taxon>Spirochaetales</taxon>
        <taxon>Spirochaetaceae</taxon>
        <taxon>Candidatus Haliotispira</taxon>
    </lineage>
</organism>
<accession>A0ABY8MFA4</accession>
<keyword evidence="4 9" id="KW-0812">Transmembrane</keyword>
<evidence type="ECO:0000256" key="5">
    <source>
        <dbReference type="ARBA" id="ARBA00022927"/>
    </source>
</evidence>
<feature type="domain" description="MotA/TolQ/ExbB proton channel" evidence="10">
    <location>
        <begin position="6"/>
        <end position="81"/>
    </location>
</feature>
<keyword evidence="6 9" id="KW-1133">Transmembrane helix</keyword>
<dbReference type="Proteomes" id="UP001228690">
    <property type="component" value="Chromosome"/>
</dbReference>